<protein>
    <submittedName>
        <fullName evidence="1">Uncharacterized protein</fullName>
    </submittedName>
</protein>
<name>A0A4T2BBF6_9MICO</name>
<dbReference type="Proteomes" id="UP000306192">
    <property type="component" value="Unassembled WGS sequence"/>
</dbReference>
<dbReference type="AlphaFoldDB" id="A0A4T2BBF6"/>
<evidence type="ECO:0000313" key="1">
    <source>
        <dbReference type="EMBL" id="TIH28603.1"/>
    </source>
</evidence>
<sequence length="105" mass="12268">MVVRKLQFNDQLLFVDRDSELRWVYVTDEPAFPEAIRLAIQILAEERIEDAGELKFKPRTEAKLAELVILEEIRRSIDLEAELIIRDLKKYNTGVTLLELSKRLG</sequence>
<comment type="caution">
    <text evidence="1">The sequence shown here is derived from an EMBL/GenBank/DDBJ whole genome shotgun (WGS) entry which is preliminary data.</text>
</comment>
<accession>A0A4T2BBF6</accession>
<evidence type="ECO:0000313" key="2">
    <source>
        <dbReference type="Proteomes" id="UP000306192"/>
    </source>
</evidence>
<reference evidence="1 2" key="1">
    <citation type="journal article" date="2019" name="Microorganisms">
        <title>Systematic Affiliation and Genome Analysis of Subtercola vilae DB165(T) with Particular Emphasis on Cold Adaptation of an Isolate from a High-Altitude Cold Volcano Lake.</title>
        <authorList>
            <person name="Villalobos A.S."/>
            <person name="Wiese J."/>
            <person name="Imhoff J.F."/>
            <person name="Dorador C."/>
            <person name="Keller A."/>
            <person name="Hentschel U."/>
        </authorList>
    </citation>
    <scope>NUCLEOTIDE SEQUENCE [LARGE SCALE GENOMIC DNA]</scope>
    <source>
        <strain evidence="1 2">DB165</strain>
    </source>
</reference>
<dbReference type="EMBL" id="QYRT01000069">
    <property type="protein sequence ID" value="TIH28603.1"/>
    <property type="molecule type" value="Genomic_DNA"/>
</dbReference>
<keyword evidence="2" id="KW-1185">Reference proteome</keyword>
<organism evidence="1 2">
    <name type="scientific">Subtercola vilae</name>
    <dbReference type="NCBI Taxonomy" id="2056433"/>
    <lineage>
        <taxon>Bacteria</taxon>
        <taxon>Bacillati</taxon>
        <taxon>Actinomycetota</taxon>
        <taxon>Actinomycetes</taxon>
        <taxon>Micrococcales</taxon>
        <taxon>Microbacteriaceae</taxon>
        <taxon>Subtercola</taxon>
    </lineage>
</organism>
<proteinExistence type="predicted"/>
<gene>
    <name evidence="1" type="ORF">D4765_18410</name>
</gene>